<dbReference type="STRING" id="167539.Pro_1869"/>
<dbReference type="GO" id="GO:0016020">
    <property type="term" value="C:membrane"/>
    <property type="evidence" value="ECO:0007669"/>
    <property type="project" value="UniProtKB-SubCell"/>
</dbReference>
<keyword evidence="7" id="KW-0436">Ligase</keyword>
<keyword evidence="8" id="KW-1185">Reference proteome</keyword>
<dbReference type="InterPro" id="IPR051533">
    <property type="entry name" value="WaaL-like"/>
</dbReference>
<dbReference type="KEGG" id="pma:Pro_1869"/>
<keyword evidence="2 5" id="KW-0812">Transmembrane</keyword>
<dbReference type="PATRIC" id="fig|167539.5.peg.1971"/>
<feature type="transmembrane region" description="Helical" evidence="5">
    <location>
        <begin position="61"/>
        <end position="77"/>
    </location>
</feature>
<dbReference type="Proteomes" id="UP000001420">
    <property type="component" value="Chromosome"/>
</dbReference>
<accession>Q7V9G4</accession>
<dbReference type="PANTHER" id="PTHR37422">
    <property type="entry name" value="TEICHURONIC ACID BIOSYNTHESIS PROTEIN TUAE"/>
    <property type="match status" value="1"/>
</dbReference>
<feature type="domain" description="O-antigen ligase-related" evidence="6">
    <location>
        <begin position="204"/>
        <end position="353"/>
    </location>
</feature>
<evidence type="ECO:0000256" key="1">
    <source>
        <dbReference type="ARBA" id="ARBA00004141"/>
    </source>
</evidence>
<keyword evidence="3 5" id="KW-1133">Transmembrane helix</keyword>
<dbReference type="eggNOG" id="COG3307">
    <property type="taxonomic scope" value="Bacteria"/>
</dbReference>
<evidence type="ECO:0000256" key="2">
    <source>
        <dbReference type="ARBA" id="ARBA00022692"/>
    </source>
</evidence>
<evidence type="ECO:0000256" key="3">
    <source>
        <dbReference type="ARBA" id="ARBA00022989"/>
    </source>
</evidence>
<comment type="subcellular location">
    <subcellularLocation>
        <location evidence="1">Membrane</location>
        <topology evidence="1">Multi-pass membrane protein</topology>
    </subcellularLocation>
</comment>
<feature type="transmembrane region" description="Helical" evidence="5">
    <location>
        <begin position="237"/>
        <end position="259"/>
    </location>
</feature>
<evidence type="ECO:0000313" key="7">
    <source>
        <dbReference type="EMBL" id="AAQ00913.1"/>
    </source>
</evidence>
<organism evidence="7 8">
    <name type="scientific">Prochlorococcus marinus (strain SARG / CCMP1375 / SS120)</name>
    <dbReference type="NCBI Taxonomy" id="167539"/>
    <lineage>
        <taxon>Bacteria</taxon>
        <taxon>Bacillati</taxon>
        <taxon>Cyanobacteriota</taxon>
        <taxon>Cyanophyceae</taxon>
        <taxon>Synechococcales</taxon>
        <taxon>Prochlorococcaceae</taxon>
        <taxon>Prochlorococcus</taxon>
    </lineage>
</organism>
<dbReference type="GO" id="GO:0016874">
    <property type="term" value="F:ligase activity"/>
    <property type="evidence" value="ECO:0007669"/>
    <property type="project" value="UniProtKB-KW"/>
</dbReference>
<evidence type="ECO:0000256" key="5">
    <source>
        <dbReference type="SAM" id="Phobius"/>
    </source>
</evidence>
<feature type="transmembrane region" description="Helical" evidence="5">
    <location>
        <begin position="83"/>
        <end position="103"/>
    </location>
</feature>
<dbReference type="OrthoDB" id="547142at2"/>
<evidence type="ECO:0000256" key="4">
    <source>
        <dbReference type="ARBA" id="ARBA00023136"/>
    </source>
</evidence>
<feature type="transmembrane region" description="Helical" evidence="5">
    <location>
        <begin position="200"/>
        <end position="217"/>
    </location>
</feature>
<reference evidence="7 8" key="1">
    <citation type="journal article" date="2003" name="Proc. Natl. Acad. Sci. U.S.A.">
        <title>Genome sequence of the cyanobacterium Prochlorococcus marinus SS120, a nearly minimal oxyphototrophic genome.</title>
        <authorList>
            <person name="Dufresne A."/>
            <person name="Salanoubat M."/>
            <person name="Partensky F."/>
            <person name="Artiguenave F."/>
            <person name="Axmann I.M."/>
            <person name="Barbe V."/>
            <person name="Duprat S."/>
            <person name="Galperin M.Y."/>
            <person name="Koonin E.V."/>
            <person name="Le Gall F."/>
            <person name="Makarova K.S."/>
            <person name="Ostrowski M."/>
            <person name="Oztas S."/>
            <person name="Robert C."/>
            <person name="Rogozin I.B."/>
            <person name="Scanlan D.J."/>
            <person name="Tandeau de Marsac N."/>
            <person name="Weissenbach J."/>
            <person name="Wincker P."/>
            <person name="Wolf Y.I."/>
            <person name="Hess W.R."/>
        </authorList>
    </citation>
    <scope>NUCLEOTIDE SEQUENCE [LARGE SCALE GENOMIC DNA]</scope>
    <source>
        <strain evidence="8">SARG / CCMP1375 / SS120</strain>
    </source>
</reference>
<feature type="transmembrane region" description="Helical" evidence="5">
    <location>
        <begin position="169"/>
        <end position="188"/>
    </location>
</feature>
<dbReference type="RefSeq" id="WP_011126018.1">
    <property type="nucleotide sequence ID" value="NC_005042.1"/>
</dbReference>
<protein>
    <submittedName>
        <fullName evidence="7">Lipid A core O-antigen ligase related enzyme</fullName>
    </submittedName>
</protein>
<gene>
    <name evidence="7" type="primary">rfaL</name>
    <name evidence="7" type="ordered locus">Pro_1869</name>
</gene>
<feature type="transmembrane region" description="Helical" evidence="5">
    <location>
        <begin position="115"/>
        <end position="136"/>
    </location>
</feature>
<keyword evidence="4 5" id="KW-0472">Membrane</keyword>
<dbReference type="InterPro" id="IPR007016">
    <property type="entry name" value="O-antigen_ligase-rel_domated"/>
</dbReference>
<dbReference type="AlphaFoldDB" id="Q7V9G4"/>
<dbReference type="HOGENOM" id="CLU_052475_0_0_3"/>
<sequence length="431" mass="48734">MNFLHWLANSKPLKTNLSGWICFQIGLLFLASSAFISGIFFVIAVVLGSRKRFNLCLKDKWNYPLLIASFLMLAGSVRAFSGWLAWVGLANWLPFFWCFWAFQPYVLTAVARRRCALLLLVGTIPVVFSGIGQLWFGLEGPWQFLNGLIIWFIEPGGQPTGRLSGLFNYANIAGAWLALVWPIALATLVQPSMNWTKRSAAFLVLLFIAISLVLTNSRNAWASMFLSMPFVLGTATWFWVLPLMALSLFPVLLSVLPFVPTEIQFIARKIVPEGLWSRLTDLQFATDRPIEATRIFQWKDAIALFYQKPWFGYGAAAFSVLYPLRQGIWHGHAHNLPLELTVAHGLPVAILLVCMILLLLIISFRCCFFKQHTFGINLFDRAWWASTFTLIFIHGADIPMFDSRINLAGWIFLSGLRCLIASKESERVLDV</sequence>
<evidence type="ECO:0000259" key="6">
    <source>
        <dbReference type="Pfam" id="PF04932"/>
    </source>
</evidence>
<dbReference type="PANTHER" id="PTHR37422:SF13">
    <property type="entry name" value="LIPOPOLYSACCHARIDE BIOSYNTHESIS PROTEIN PA4999-RELATED"/>
    <property type="match status" value="1"/>
</dbReference>
<feature type="transmembrane region" description="Helical" evidence="5">
    <location>
        <begin position="348"/>
        <end position="368"/>
    </location>
</feature>
<proteinExistence type="predicted"/>
<dbReference type="EnsemblBacteria" id="AAQ00913">
    <property type="protein sequence ID" value="AAQ00913"/>
    <property type="gene ID" value="Pro_1869"/>
</dbReference>
<evidence type="ECO:0000313" key="8">
    <source>
        <dbReference type="Proteomes" id="UP000001420"/>
    </source>
</evidence>
<dbReference type="EMBL" id="AE017126">
    <property type="protein sequence ID" value="AAQ00913.1"/>
    <property type="molecule type" value="Genomic_DNA"/>
</dbReference>
<feature type="transmembrane region" description="Helical" evidence="5">
    <location>
        <begin position="310"/>
        <end position="328"/>
    </location>
</feature>
<dbReference type="Pfam" id="PF04932">
    <property type="entry name" value="Wzy_C"/>
    <property type="match status" value="1"/>
</dbReference>
<name>Q7V9G4_PROMA</name>
<feature type="transmembrane region" description="Helical" evidence="5">
    <location>
        <begin position="20"/>
        <end position="49"/>
    </location>
</feature>